<dbReference type="InterPro" id="IPR051730">
    <property type="entry name" value="NASP-like"/>
</dbReference>
<dbReference type="PANTHER" id="PTHR15081">
    <property type="entry name" value="NUCLEAR AUTOANTIGENIC SPERM PROTEIN NASP -RELATED"/>
    <property type="match status" value="1"/>
</dbReference>
<dbReference type="EMBL" id="ML977160">
    <property type="protein sequence ID" value="KAF1985718.1"/>
    <property type="molecule type" value="Genomic_DNA"/>
</dbReference>
<dbReference type="OrthoDB" id="5587616at2759"/>
<evidence type="ECO:0000256" key="3">
    <source>
        <dbReference type="SAM" id="MobiDB-lite"/>
    </source>
</evidence>
<keyword evidence="6" id="KW-1185">Reference proteome</keyword>
<evidence type="ECO:0000256" key="2">
    <source>
        <dbReference type="ARBA" id="ARBA00022803"/>
    </source>
</evidence>
<gene>
    <name evidence="5" type="ORF">K402DRAFT_378419</name>
</gene>
<dbReference type="Gene3D" id="1.25.40.10">
    <property type="entry name" value="Tetratricopeptide repeat domain"/>
    <property type="match status" value="1"/>
</dbReference>
<dbReference type="Pfam" id="PF10516">
    <property type="entry name" value="SHNi-TPR"/>
    <property type="match status" value="1"/>
</dbReference>
<sequence>MADTIDPENDTRDLAALTDAANLQYGLKKYNEAADLYSLAVAKQDEENGEMAPQNAELLYLYGRCLYHVAIGKSDVLGGRVASEKPKKKAKKEAGNGEGSSKNAPAMEETSGEKAIEAAVEKESKPANSAFFQFAEDISDDEESSEEEADPEEEEDDFANAYEILDVARVLLTRQLEDLPKEDPNFEDSSRKLRELLADTHDLQAEISLENESFANAITDSRAALGYKLDLYPTESSLIAEAHYKLSLALEFASVTALREAETAATAGVSSSTTTQSPQVDESMRAEAAAQMDLAIASCTQRIKKEEAEAAAVPSTDATKKKKLASIADVKEMVQDMQQRLLDLKKPAVSLESALAGSLGEDGEEGNPLAGILGQMLGKSEETRKEKIEEATKQANDLSGLVKRKKPAAVVESAEAARASGSAADAEVKEESNSKGKRKLEVEDGEGEVKRAKTEEIAQ</sequence>
<proteinExistence type="predicted"/>
<dbReference type="InterPro" id="IPR011990">
    <property type="entry name" value="TPR-like_helical_dom_sf"/>
</dbReference>
<evidence type="ECO:0000313" key="5">
    <source>
        <dbReference type="EMBL" id="KAF1985718.1"/>
    </source>
</evidence>
<evidence type="ECO:0000256" key="1">
    <source>
        <dbReference type="ARBA" id="ARBA00022737"/>
    </source>
</evidence>
<dbReference type="PANTHER" id="PTHR15081:SF1">
    <property type="entry name" value="NUCLEAR AUTOANTIGENIC SPERM PROTEIN"/>
    <property type="match status" value="1"/>
</dbReference>
<dbReference type="Proteomes" id="UP000800041">
    <property type="component" value="Unassembled WGS sequence"/>
</dbReference>
<keyword evidence="1" id="KW-0677">Repeat</keyword>
<dbReference type="GO" id="GO:0042393">
    <property type="term" value="F:histone binding"/>
    <property type="evidence" value="ECO:0007669"/>
    <property type="project" value="TreeGrafter"/>
</dbReference>
<organism evidence="5 6">
    <name type="scientific">Aulographum hederae CBS 113979</name>
    <dbReference type="NCBI Taxonomy" id="1176131"/>
    <lineage>
        <taxon>Eukaryota</taxon>
        <taxon>Fungi</taxon>
        <taxon>Dikarya</taxon>
        <taxon>Ascomycota</taxon>
        <taxon>Pezizomycotina</taxon>
        <taxon>Dothideomycetes</taxon>
        <taxon>Pleosporomycetidae</taxon>
        <taxon>Aulographales</taxon>
        <taxon>Aulographaceae</taxon>
    </lineage>
</organism>
<dbReference type="InterPro" id="IPR019544">
    <property type="entry name" value="Tetratricopeptide_SHNi-TPR_dom"/>
</dbReference>
<dbReference type="AlphaFoldDB" id="A0A6G1GYB0"/>
<feature type="compositionally biased region" description="Basic and acidic residues" evidence="3">
    <location>
        <begin position="426"/>
        <end position="459"/>
    </location>
</feature>
<evidence type="ECO:0000259" key="4">
    <source>
        <dbReference type="Pfam" id="PF10516"/>
    </source>
</evidence>
<feature type="compositionally biased region" description="Low complexity" evidence="3">
    <location>
        <begin position="416"/>
        <end position="425"/>
    </location>
</feature>
<feature type="region of interest" description="Disordered" evidence="3">
    <location>
        <begin position="416"/>
        <end position="459"/>
    </location>
</feature>
<dbReference type="GO" id="GO:0034080">
    <property type="term" value="P:CENP-A containing chromatin assembly"/>
    <property type="evidence" value="ECO:0007669"/>
    <property type="project" value="TreeGrafter"/>
</dbReference>
<keyword evidence="2" id="KW-0802">TPR repeat</keyword>
<name>A0A6G1GYB0_9PEZI</name>
<dbReference type="GO" id="GO:0006335">
    <property type="term" value="P:DNA replication-dependent chromatin assembly"/>
    <property type="evidence" value="ECO:0007669"/>
    <property type="project" value="TreeGrafter"/>
</dbReference>
<accession>A0A6G1GYB0</accession>
<protein>
    <recommendedName>
        <fullName evidence="4">Tetratricopeptide SHNi-TPR domain-containing protein</fullName>
    </recommendedName>
</protein>
<feature type="region of interest" description="Disordered" evidence="3">
    <location>
        <begin position="82"/>
        <end position="125"/>
    </location>
</feature>
<evidence type="ECO:0000313" key="6">
    <source>
        <dbReference type="Proteomes" id="UP000800041"/>
    </source>
</evidence>
<feature type="domain" description="Tetratricopeptide SHNi-TPR" evidence="4">
    <location>
        <begin position="198"/>
        <end position="235"/>
    </location>
</feature>
<dbReference type="GO" id="GO:0005654">
    <property type="term" value="C:nucleoplasm"/>
    <property type="evidence" value="ECO:0007669"/>
    <property type="project" value="TreeGrafter"/>
</dbReference>
<reference evidence="5" key="1">
    <citation type="journal article" date="2020" name="Stud. Mycol.">
        <title>101 Dothideomycetes genomes: a test case for predicting lifestyles and emergence of pathogens.</title>
        <authorList>
            <person name="Haridas S."/>
            <person name="Albert R."/>
            <person name="Binder M."/>
            <person name="Bloem J."/>
            <person name="Labutti K."/>
            <person name="Salamov A."/>
            <person name="Andreopoulos B."/>
            <person name="Baker S."/>
            <person name="Barry K."/>
            <person name="Bills G."/>
            <person name="Bluhm B."/>
            <person name="Cannon C."/>
            <person name="Castanera R."/>
            <person name="Culley D."/>
            <person name="Daum C."/>
            <person name="Ezra D."/>
            <person name="Gonzalez J."/>
            <person name="Henrissat B."/>
            <person name="Kuo A."/>
            <person name="Liang C."/>
            <person name="Lipzen A."/>
            <person name="Lutzoni F."/>
            <person name="Magnuson J."/>
            <person name="Mondo S."/>
            <person name="Nolan M."/>
            <person name="Ohm R."/>
            <person name="Pangilinan J."/>
            <person name="Park H.-J."/>
            <person name="Ramirez L."/>
            <person name="Alfaro M."/>
            <person name="Sun H."/>
            <person name="Tritt A."/>
            <person name="Yoshinaga Y."/>
            <person name="Zwiers L.-H."/>
            <person name="Turgeon B."/>
            <person name="Goodwin S."/>
            <person name="Spatafora J."/>
            <person name="Crous P."/>
            <person name="Grigoriev I."/>
        </authorList>
    </citation>
    <scope>NUCLEOTIDE SEQUENCE</scope>
    <source>
        <strain evidence="5">CBS 113979</strain>
    </source>
</reference>
<feature type="compositionally biased region" description="Basic and acidic residues" evidence="3">
    <location>
        <begin position="111"/>
        <end position="125"/>
    </location>
</feature>